<accession>A0AAD2CGE0</accession>
<organism evidence="3 4">
    <name type="scientific">Cylindrotheca closterium</name>
    <dbReference type="NCBI Taxonomy" id="2856"/>
    <lineage>
        <taxon>Eukaryota</taxon>
        <taxon>Sar</taxon>
        <taxon>Stramenopiles</taxon>
        <taxon>Ochrophyta</taxon>
        <taxon>Bacillariophyta</taxon>
        <taxon>Bacillariophyceae</taxon>
        <taxon>Bacillariophycidae</taxon>
        <taxon>Bacillariales</taxon>
        <taxon>Bacillariaceae</taxon>
        <taxon>Cylindrotheca</taxon>
    </lineage>
</organism>
<dbReference type="PROSITE" id="PS50191">
    <property type="entry name" value="CRAL_TRIO"/>
    <property type="match status" value="1"/>
</dbReference>
<feature type="domain" description="CRAL-TRIO" evidence="2">
    <location>
        <begin position="150"/>
        <end position="320"/>
    </location>
</feature>
<reference evidence="3" key="1">
    <citation type="submission" date="2023-08" db="EMBL/GenBank/DDBJ databases">
        <authorList>
            <person name="Audoor S."/>
            <person name="Bilcke G."/>
        </authorList>
    </citation>
    <scope>NUCLEOTIDE SEQUENCE</scope>
</reference>
<dbReference type="EMBL" id="CAKOGP040000236">
    <property type="protein sequence ID" value="CAJ1933071.1"/>
    <property type="molecule type" value="Genomic_DNA"/>
</dbReference>
<dbReference type="SUPFAM" id="SSF52087">
    <property type="entry name" value="CRAL/TRIO domain"/>
    <property type="match status" value="1"/>
</dbReference>
<evidence type="ECO:0000256" key="1">
    <source>
        <dbReference type="SAM" id="MobiDB-lite"/>
    </source>
</evidence>
<sequence length="349" mass="40164">MMTTLRSERITNNPRKASSKSPGRSRGLHSRNSTGRAAQRHHAAVISSPVAGTTTARARKSSPLVLSSPLLSSSLDVASGDDWSQYSGDQQSEVECLSRLREYCKLFQIPASDSLIFRFACFYDFDYEEIRKALKNKDYTNPYLSFDKMDDAMVKQFQTGMLIPLPKMRTKKQKSQVIYARPARYVKSPEAFDDLLKQLCFLLNDLSRSAQQCRHGVSLLINLKGYSRKNVDVENSIRLVQLIQSHLVPTKIEMVIFVDTTTMSSKVWQNSISPLLSPVEEKKIHFAKQDDLFRYLMPSYEKFLPDEMAEGWKNTTDLIDNYVDRKIRIEKEQREQEQQAEQQQPEQEQ</sequence>
<dbReference type="CDD" id="cd00170">
    <property type="entry name" value="SEC14"/>
    <property type="match status" value="1"/>
</dbReference>
<evidence type="ECO:0000259" key="2">
    <source>
        <dbReference type="PROSITE" id="PS50191"/>
    </source>
</evidence>
<dbReference type="Pfam" id="PF00650">
    <property type="entry name" value="CRAL_TRIO"/>
    <property type="match status" value="1"/>
</dbReference>
<protein>
    <recommendedName>
        <fullName evidence="2">CRAL-TRIO domain-containing protein</fullName>
    </recommendedName>
</protein>
<dbReference type="Proteomes" id="UP001295423">
    <property type="component" value="Unassembled WGS sequence"/>
</dbReference>
<evidence type="ECO:0000313" key="4">
    <source>
        <dbReference type="Proteomes" id="UP001295423"/>
    </source>
</evidence>
<proteinExistence type="predicted"/>
<dbReference type="Gene3D" id="3.40.525.10">
    <property type="entry name" value="CRAL-TRIO lipid binding domain"/>
    <property type="match status" value="1"/>
</dbReference>
<dbReference type="InterPro" id="IPR001251">
    <property type="entry name" value="CRAL-TRIO_dom"/>
</dbReference>
<gene>
    <name evidence="3" type="ORF">CYCCA115_LOCUS3147</name>
</gene>
<dbReference type="AlphaFoldDB" id="A0AAD2CGE0"/>
<evidence type="ECO:0000313" key="3">
    <source>
        <dbReference type="EMBL" id="CAJ1933071.1"/>
    </source>
</evidence>
<keyword evidence="4" id="KW-1185">Reference proteome</keyword>
<dbReference type="InterPro" id="IPR036865">
    <property type="entry name" value="CRAL-TRIO_dom_sf"/>
</dbReference>
<feature type="compositionally biased region" description="Polar residues" evidence="1">
    <location>
        <begin position="1"/>
        <end position="22"/>
    </location>
</feature>
<name>A0AAD2CGE0_9STRA</name>
<feature type="region of interest" description="Disordered" evidence="1">
    <location>
        <begin position="1"/>
        <end position="54"/>
    </location>
</feature>
<comment type="caution">
    <text evidence="3">The sequence shown here is derived from an EMBL/GenBank/DDBJ whole genome shotgun (WGS) entry which is preliminary data.</text>
</comment>